<feature type="region of interest" description="Disordered" evidence="4">
    <location>
        <begin position="1"/>
        <end position="24"/>
    </location>
</feature>
<dbReference type="InterPro" id="IPR009003">
    <property type="entry name" value="Peptidase_S1_PA"/>
</dbReference>
<sequence>MSFTSSTPSTTQGPAPTAGAGATTRPAGSIANIAAKAMPSVVTIEVKSGTSEGTGSGWVLDDQGHIVTNNHVVADAANGGDITVVLSNGKQSKATIVGRDQPYDLAVIKVERTDLTPLPVGDSSKVVVGDEVIAVGAPLGLESTVTAGIVSALDRPVAAGSASDTSFINAIQTDAAINPGNSGGPLLNMAGEVIGVNSAIATAPGTGSTGQAGSIGVGFAIPSAQVKKTVEQLITKGKAVHPVIGVYLDQEYEGEGVKVRDSLPNGQDPVTANGPAAKAGLKAGDIIVALNGKPVTNPDALVVGIRALDVGDKVTLTVRRGGKDEDVTMVLEASTD</sequence>
<dbReference type="eggNOG" id="COG0265">
    <property type="taxonomic scope" value="Bacteria"/>
</dbReference>
<dbReference type="SUPFAM" id="SSF50494">
    <property type="entry name" value="Trypsin-like serine proteases"/>
    <property type="match status" value="1"/>
</dbReference>
<gene>
    <name evidence="6" type="ORF">BN10_1070042</name>
</gene>
<comment type="similarity">
    <text evidence="1">Belongs to the peptidase S1C family.</text>
</comment>
<dbReference type="InterPro" id="IPR001478">
    <property type="entry name" value="PDZ"/>
</dbReference>
<dbReference type="Pfam" id="PF13365">
    <property type="entry name" value="Trypsin_2"/>
    <property type="match status" value="1"/>
</dbReference>
<accession>N0DXP4</accession>
<evidence type="ECO:0000256" key="3">
    <source>
        <dbReference type="ARBA" id="ARBA00022801"/>
    </source>
</evidence>
<evidence type="ECO:0000256" key="4">
    <source>
        <dbReference type="SAM" id="MobiDB-lite"/>
    </source>
</evidence>
<evidence type="ECO:0000313" key="6">
    <source>
        <dbReference type="EMBL" id="CCH68602.1"/>
    </source>
</evidence>
<dbReference type="AlphaFoldDB" id="N0DXP4"/>
<dbReference type="InterPro" id="IPR036034">
    <property type="entry name" value="PDZ_sf"/>
</dbReference>
<dbReference type="InterPro" id="IPR043504">
    <property type="entry name" value="Peptidase_S1_PA_chymotrypsin"/>
</dbReference>
<dbReference type="SUPFAM" id="SSF50156">
    <property type="entry name" value="PDZ domain-like"/>
    <property type="match status" value="1"/>
</dbReference>
<reference evidence="6 7" key="1">
    <citation type="journal article" date="2013" name="ISME J.">
        <title>A metabolic model for members of the genus Tetrasphaera involved in enhanced biological phosphorus removal.</title>
        <authorList>
            <person name="Kristiansen R."/>
            <person name="Nguyen H.T.T."/>
            <person name="Saunders A.M."/>
            <person name="Nielsen J.L."/>
            <person name="Wimmer R."/>
            <person name="Le V.Q."/>
            <person name="McIlroy S.J."/>
            <person name="Petrovski S."/>
            <person name="Seviour R.J."/>
            <person name="Calteau A."/>
            <person name="Nielsen K.L."/>
            <person name="Nielsen P.H."/>
        </authorList>
    </citation>
    <scope>NUCLEOTIDE SEQUENCE [LARGE SCALE GENOMIC DNA]</scope>
    <source>
        <strain evidence="6 7">Lp2</strain>
    </source>
</reference>
<dbReference type="PANTHER" id="PTHR43343">
    <property type="entry name" value="PEPTIDASE S12"/>
    <property type="match status" value="1"/>
</dbReference>
<keyword evidence="3 6" id="KW-0378">Hydrolase</keyword>
<dbReference type="GO" id="GO:0004252">
    <property type="term" value="F:serine-type endopeptidase activity"/>
    <property type="evidence" value="ECO:0007669"/>
    <property type="project" value="InterPro"/>
</dbReference>
<evidence type="ECO:0000259" key="5">
    <source>
        <dbReference type="PROSITE" id="PS50106"/>
    </source>
</evidence>
<dbReference type="PANTHER" id="PTHR43343:SF3">
    <property type="entry name" value="PROTEASE DO-LIKE 8, CHLOROPLASTIC"/>
    <property type="match status" value="1"/>
</dbReference>
<name>N0DXP4_9MICO</name>
<dbReference type="PROSITE" id="PS50106">
    <property type="entry name" value="PDZ"/>
    <property type="match status" value="1"/>
</dbReference>
<dbReference type="Gene3D" id="2.30.42.10">
    <property type="match status" value="1"/>
</dbReference>
<evidence type="ECO:0000313" key="7">
    <source>
        <dbReference type="Proteomes" id="UP000013167"/>
    </source>
</evidence>
<dbReference type="PRINTS" id="PR00834">
    <property type="entry name" value="PROTEASES2C"/>
</dbReference>
<protein>
    <submittedName>
        <fullName evidence="6">Putative serine protease do-like</fullName>
        <ecNumber evidence="6">3.4.21.-</ecNumber>
    </submittedName>
</protein>
<dbReference type="InterPro" id="IPR001940">
    <property type="entry name" value="Peptidase_S1C"/>
</dbReference>
<dbReference type="STRING" id="1193181.BN10_1070042"/>
<comment type="caution">
    <text evidence="6">The sequence shown here is derived from an EMBL/GenBank/DDBJ whole genome shotgun (WGS) entry which is preliminary data.</text>
</comment>
<feature type="domain" description="PDZ" evidence="5">
    <location>
        <begin position="233"/>
        <end position="322"/>
    </location>
</feature>
<dbReference type="Gene3D" id="2.40.10.10">
    <property type="entry name" value="Trypsin-like serine proteases"/>
    <property type="match status" value="2"/>
</dbReference>
<dbReference type="GO" id="GO:0006508">
    <property type="term" value="P:proteolysis"/>
    <property type="evidence" value="ECO:0007669"/>
    <property type="project" value="UniProtKB-KW"/>
</dbReference>
<organism evidence="6 7">
    <name type="scientific">Phycicoccus elongatus Lp2</name>
    <dbReference type="NCBI Taxonomy" id="1193181"/>
    <lineage>
        <taxon>Bacteria</taxon>
        <taxon>Bacillati</taxon>
        <taxon>Actinomycetota</taxon>
        <taxon>Actinomycetes</taxon>
        <taxon>Micrococcales</taxon>
        <taxon>Intrasporangiaceae</taxon>
        <taxon>Phycicoccus</taxon>
    </lineage>
</organism>
<keyword evidence="2 6" id="KW-0645">Protease</keyword>
<dbReference type="SMART" id="SM00228">
    <property type="entry name" value="PDZ"/>
    <property type="match status" value="1"/>
</dbReference>
<evidence type="ECO:0000256" key="2">
    <source>
        <dbReference type="ARBA" id="ARBA00022670"/>
    </source>
</evidence>
<dbReference type="HOGENOM" id="CLU_020120_3_4_11"/>
<keyword evidence="7" id="KW-1185">Reference proteome</keyword>
<dbReference type="Proteomes" id="UP000013167">
    <property type="component" value="Unassembled WGS sequence"/>
</dbReference>
<dbReference type="InterPro" id="IPR051201">
    <property type="entry name" value="Chloro_Bact_Ser_Proteases"/>
</dbReference>
<dbReference type="EMBL" id="CAIZ01000010">
    <property type="protein sequence ID" value="CCH68602.1"/>
    <property type="molecule type" value="Genomic_DNA"/>
</dbReference>
<dbReference type="Pfam" id="PF13180">
    <property type="entry name" value="PDZ_2"/>
    <property type="match status" value="1"/>
</dbReference>
<proteinExistence type="inferred from homology"/>
<dbReference type="EC" id="3.4.21.-" evidence="6"/>
<evidence type="ECO:0000256" key="1">
    <source>
        <dbReference type="ARBA" id="ARBA00010541"/>
    </source>
</evidence>